<dbReference type="EMBL" id="JAKROA010000001">
    <property type="protein sequence ID" value="KAL5111761.1"/>
    <property type="molecule type" value="Genomic_DNA"/>
</dbReference>
<dbReference type="SUPFAM" id="SSF158702">
    <property type="entry name" value="Sec63 N-terminal domain-like"/>
    <property type="match status" value="1"/>
</dbReference>
<dbReference type="InterPro" id="IPR052247">
    <property type="entry name" value="Meiotic_Crossover_Helicase"/>
</dbReference>
<evidence type="ECO:0000313" key="3">
    <source>
        <dbReference type="EMBL" id="KAL5111761.1"/>
    </source>
</evidence>
<gene>
    <name evidence="3" type="ORF">TcWFU_003400</name>
</gene>
<dbReference type="SMART" id="SM00973">
    <property type="entry name" value="Sec63"/>
    <property type="match status" value="1"/>
</dbReference>
<comment type="caution">
    <text evidence="3">The sequence shown here is derived from an EMBL/GenBank/DDBJ whole genome shotgun (WGS) entry which is preliminary data.</text>
</comment>
<sequence length="1041" mass="115628">MTEWQDKLKSLGFTCLELTSDSPHYDLDELLKQTLLIATPEKIDSMLRFQEGMEDLLARVELLMVDEFDQFLTKKLLPIIRTYSQGRPTLIFSITRKTVENTAEWLARGSIMCPNIRQELLDNISSSLLKECLSRGVGFHHAGISATDRRLVEEAYLEGCISVLELCLDALDKLKSVGALKLSTEGQTIVPYRRLILILYRRFTHLVAGKLMCDHFLSASTVGSFFCLTGSETLVDLIHFVAGCTEMHEISIRNQEKGQLNLINRASGIQRLRYPTKGRITTPQMKVVTLLQAELNDFVVLEAGLQQESNKALKIFTRCSTGLRNLLWGTTSSGIWEPATPAADNPPSPATMGFACMTHVIELAKVANYRVWADAPLASLRQLPDVGRDYVNQLAGAGVVSLKDIERLGPRTLERILNRKPPFGDRVYESVLGIPKYELAAEQVTTAVSECVKFEFTVRLIRSCKFDQVALIVGDDKNHVIFKTVLSTTLIESSGKWSHRIVVHHASGARLLFTSLISFNFLGIDLNINFPIPWPESNSEGTDQGITTTLANISQTFPVTVSPYIPNSPASVTLKKGSKQKTPNICRPRQTKSSTPLFSTPKGACGVLKQANIFAFFKTTELHSERVPEGRSASRSKEISPILKTINLPSTPALNVSAISTPHTQMPSEALFVDDPPSLLPSPPIQTPSEVGPKKPKWDQDANNYISPETDKIVEEELCSFLASVEAAEKDRSGFIHYRQLDYTISPIFPVDMDESCNYTTCLKPTESPNLNASENTSIKSPNKVLENARSKQSPTGFKTPREMQLLTSLDDACESARRADLPIFKVPTSITPLRAPQKTQSSLLTRTPTTTKLPKKVSFSSLLLPKSDSVCCDTGYVSSLQRSTPKKLHNPTSSADATFVKEVTKTTESVFAIQEANEGRSLKRQEMEVLKEDARFSRMLDFQLLREGWDQLATFIYCYSMLEKFDSADAEFVAITAPRTPPHNTTDFTHSEADLHSASAFIAPNAFGSHANSKHKCLHQPKFISEIENLDTGCQHQVEE</sequence>
<keyword evidence="3" id="KW-0378">Hydrolase</keyword>
<name>A0ABR4QQC6_9CEST</name>
<dbReference type="Gene3D" id="3.40.50.300">
    <property type="entry name" value="P-loop containing nucleotide triphosphate hydrolases"/>
    <property type="match status" value="1"/>
</dbReference>
<protein>
    <submittedName>
        <fullName evidence="3">ATP-dependent DNA helicase HFM1</fullName>
    </submittedName>
</protein>
<evidence type="ECO:0000313" key="4">
    <source>
        <dbReference type="Proteomes" id="UP001651158"/>
    </source>
</evidence>
<dbReference type="GO" id="GO:0004386">
    <property type="term" value="F:helicase activity"/>
    <property type="evidence" value="ECO:0007669"/>
    <property type="project" value="UniProtKB-KW"/>
</dbReference>
<dbReference type="Proteomes" id="UP001651158">
    <property type="component" value="Unassembled WGS sequence"/>
</dbReference>
<dbReference type="InterPro" id="IPR011545">
    <property type="entry name" value="DEAD/DEAH_box_helicase_dom"/>
</dbReference>
<keyword evidence="3" id="KW-0347">Helicase</keyword>
<evidence type="ECO:0000259" key="2">
    <source>
        <dbReference type="SMART" id="SM00973"/>
    </source>
</evidence>
<organism evidence="3 4">
    <name type="scientific">Taenia crassiceps</name>
    <dbReference type="NCBI Taxonomy" id="6207"/>
    <lineage>
        <taxon>Eukaryota</taxon>
        <taxon>Metazoa</taxon>
        <taxon>Spiralia</taxon>
        <taxon>Lophotrochozoa</taxon>
        <taxon>Platyhelminthes</taxon>
        <taxon>Cestoda</taxon>
        <taxon>Eucestoda</taxon>
        <taxon>Cyclophyllidea</taxon>
        <taxon>Taeniidae</taxon>
        <taxon>Taenia</taxon>
    </lineage>
</organism>
<proteinExistence type="predicted"/>
<feature type="region of interest" description="Disordered" evidence="1">
    <location>
        <begin position="572"/>
        <end position="598"/>
    </location>
</feature>
<evidence type="ECO:0000256" key="1">
    <source>
        <dbReference type="SAM" id="MobiDB-lite"/>
    </source>
</evidence>
<dbReference type="Gene3D" id="1.10.3380.10">
    <property type="entry name" value="Sec63 N-terminal domain-like domain"/>
    <property type="match status" value="1"/>
</dbReference>
<dbReference type="PANTHER" id="PTHR47835:SF3">
    <property type="entry name" value="HELICASE FOR MEIOSIS 1"/>
    <property type="match status" value="1"/>
</dbReference>
<keyword evidence="3" id="KW-0067">ATP-binding</keyword>
<keyword evidence="4" id="KW-1185">Reference proteome</keyword>
<dbReference type="SUPFAM" id="SSF52540">
    <property type="entry name" value="P-loop containing nucleoside triphosphate hydrolases"/>
    <property type="match status" value="2"/>
</dbReference>
<dbReference type="PANTHER" id="PTHR47835">
    <property type="entry name" value="HFM1, ATP DEPENDENT DNA HELICASE HOMOLOG"/>
    <property type="match status" value="1"/>
</dbReference>
<accession>A0ABR4QQC6</accession>
<reference evidence="3 4" key="1">
    <citation type="journal article" date="2022" name="Front. Cell. Infect. Microbiol.">
        <title>The Genomes of Two Strains of Taenia crassiceps the Animal Model for the Study of Human Cysticercosis.</title>
        <authorList>
            <person name="Bobes R.J."/>
            <person name="Estrada K."/>
            <person name="Rios-Valencia D.G."/>
            <person name="Calderon-Gallegos A."/>
            <person name="de la Torre P."/>
            <person name="Carrero J.C."/>
            <person name="Sanchez-Flores A."/>
            <person name="Laclette J.P."/>
        </authorList>
    </citation>
    <scope>NUCLEOTIDE SEQUENCE [LARGE SCALE GENOMIC DNA]</scope>
    <source>
        <strain evidence="3">WFUcys</strain>
    </source>
</reference>
<dbReference type="Pfam" id="PF00270">
    <property type="entry name" value="DEAD"/>
    <property type="match status" value="1"/>
</dbReference>
<keyword evidence="3" id="KW-0547">Nucleotide-binding</keyword>
<dbReference type="Pfam" id="PF02889">
    <property type="entry name" value="Sec63"/>
    <property type="match status" value="1"/>
</dbReference>
<dbReference type="InterPro" id="IPR004179">
    <property type="entry name" value="Sec63-dom"/>
</dbReference>
<feature type="domain" description="SEC63" evidence="2">
    <location>
        <begin position="205"/>
        <end position="532"/>
    </location>
</feature>
<dbReference type="InterPro" id="IPR027417">
    <property type="entry name" value="P-loop_NTPase"/>
</dbReference>